<feature type="binding site" evidence="3 4">
    <location>
        <position position="139"/>
    </location>
    <ligand>
        <name>Zn(2+)</name>
        <dbReference type="ChEBI" id="CHEBI:29105"/>
    </ligand>
</feature>
<comment type="similarity">
    <text evidence="3">Belongs to the sirtuin family. Class III subfamily.</text>
</comment>
<dbReference type="InterPro" id="IPR027546">
    <property type="entry name" value="Sirtuin_class_III"/>
</dbReference>
<feature type="active site" description="Proton acceptor" evidence="3 4">
    <location>
        <position position="109"/>
    </location>
</feature>
<dbReference type="PROSITE" id="PS50305">
    <property type="entry name" value="SIRTUIN"/>
    <property type="match status" value="1"/>
</dbReference>
<dbReference type="HAMAP" id="MF_01121">
    <property type="entry name" value="Sirtuin_ClassIII"/>
    <property type="match status" value="1"/>
</dbReference>
<name>A0A126T0E4_9BACT</name>
<keyword evidence="2 3" id="KW-0520">NAD</keyword>
<evidence type="ECO:0000256" key="3">
    <source>
        <dbReference type="HAMAP-Rule" id="MF_01121"/>
    </source>
</evidence>
<dbReference type="PANTHER" id="PTHR11085:SF4">
    <property type="entry name" value="NAD-DEPENDENT PROTEIN DEACYLASE"/>
    <property type="match status" value="1"/>
</dbReference>
<reference evidence="6" key="1">
    <citation type="journal article" date="2016" name="Appl. Environ. Microbiol.">
        <title>Functional Metagenomics of a Biostimulated Petroleum-Contaminated Soil Reveals an Extraordinary Diversity of Extradiol Dioxygenases.</title>
        <authorList>
            <person name="Terron-Gonzalez L."/>
            <person name="Martin-Cabello G."/>
            <person name="Ferrer M."/>
            <person name="Santero E."/>
        </authorList>
    </citation>
    <scope>NUCLEOTIDE SEQUENCE</scope>
</reference>
<dbReference type="Pfam" id="PF02146">
    <property type="entry name" value="SIR2"/>
    <property type="match status" value="1"/>
</dbReference>
<dbReference type="CDD" id="cd01412">
    <property type="entry name" value="SIRT5_Af1_CobB"/>
    <property type="match status" value="1"/>
</dbReference>
<feature type="binding site" evidence="3 4">
    <location>
        <position position="117"/>
    </location>
    <ligand>
        <name>Zn(2+)</name>
        <dbReference type="ChEBI" id="CHEBI:29105"/>
    </ligand>
</feature>
<feature type="binding site" evidence="3 4">
    <location>
        <position position="120"/>
    </location>
    <ligand>
        <name>Zn(2+)</name>
        <dbReference type="ChEBI" id="CHEBI:29105"/>
    </ligand>
</feature>
<dbReference type="EMBL" id="KU144983">
    <property type="protein sequence ID" value="AMK59382.1"/>
    <property type="molecule type" value="Genomic_DNA"/>
</dbReference>
<dbReference type="InterPro" id="IPR050134">
    <property type="entry name" value="NAD-dep_sirtuin_deacylases"/>
</dbReference>
<feature type="domain" description="Deacetylase sirtuin-type" evidence="5">
    <location>
        <begin position="1"/>
        <end position="233"/>
    </location>
</feature>
<dbReference type="InterPro" id="IPR003000">
    <property type="entry name" value="Sirtuin"/>
</dbReference>
<feature type="binding site" evidence="3">
    <location>
        <position position="220"/>
    </location>
    <ligand>
        <name>NAD(+)</name>
        <dbReference type="ChEBI" id="CHEBI:57540"/>
    </ligand>
</feature>
<feature type="binding site" evidence="3">
    <location>
        <begin position="202"/>
        <end position="204"/>
    </location>
    <ligand>
        <name>NAD(+)</name>
        <dbReference type="ChEBI" id="CHEBI:57540"/>
    </ligand>
</feature>
<evidence type="ECO:0000256" key="4">
    <source>
        <dbReference type="PROSITE-ProRule" id="PRU00236"/>
    </source>
</evidence>
<evidence type="ECO:0000313" key="6">
    <source>
        <dbReference type="EMBL" id="AMK59382.1"/>
    </source>
</evidence>
<keyword evidence="3 4" id="KW-0479">Metal-binding</keyword>
<organism evidence="6">
    <name type="scientific">uncultured bacterium UPO57</name>
    <dbReference type="NCBI Taxonomy" id="1776980"/>
    <lineage>
        <taxon>Bacteria</taxon>
        <taxon>environmental samples</taxon>
    </lineage>
</organism>
<comment type="domain">
    <text evidence="3">2 residues (Tyr-53 and Arg-56) present in a large hydrophobic pocket are probably involved in substrate specificity. They are important for desuccinylation activity, but dispensable for deacetylation activity.</text>
</comment>
<feature type="binding site" evidence="3 4">
    <location>
        <position position="136"/>
    </location>
    <ligand>
        <name>Zn(2+)</name>
        <dbReference type="ChEBI" id="CHEBI:29105"/>
    </ligand>
</feature>
<dbReference type="GO" id="GO:0005737">
    <property type="term" value="C:cytoplasm"/>
    <property type="evidence" value="ECO:0007669"/>
    <property type="project" value="UniProtKB-SubCell"/>
</dbReference>
<comment type="cofactor">
    <cofactor evidence="3">
        <name>Zn(2+)</name>
        <dbReference type="ChEBI" id="CHEBI:29105"/>
    </cofactor>
    <text evidence="3">Binds 1 zinc ion per subunit.</text>
</comment>
<comment type="caution">
    <text evidence="3">Lacks conserved residue(s) required for the propagation of feature annotation.</text>
</comment>
<dbReference type="GO" id="GO:0017136">
    <property type="term" value="F:histone deacetylase activity, NAD-dependent"/>
    <property type="evidence" value="ECO:0007669"/>
    <property type="project" value="TreeGrafter"/>
</dbReference>
<keyword evidence="3 4" id="KW-0862">Zinc</keyword>
<feature type="binding site" evidence="3">
    <location>
        <begin position="176"/>
        <end position="178"/>
    </location>
    <ligand>
        <name>NAD(+)</name>
        <dbReference type="ChEBI" id="CHEBI:57540"/>
    </ligand>
</feature>
<dbReference type="GO" id="GO:0036055">
    <property type="term" value="F:protein-succinyllysine desuccinylase activity"/>
    <property type="evidence" value="ECO:0007669"/>
    <property type="project" value="UniProtKB-UniRule"/>
</dbReference>
<comment type="subcellular location">
    <subcellularLocation>
        <location evidence="3">Cytoplasm</location>
    </subcellularLocation>
</comment>
<dbReference type="Gene3D" id="3.40.50.1220">
    <property type="entry name" value="TPP-binding domain"/>
    <property type="match status" value="1"/>
</dbReference>
<dbReference type="Gene3D" id="3.30.1600.10">
    <property type="entry name" value="SIR2/SIRT2 'Small Domain"/>
    <property type="match status" value="1"/>
</dbReference>
<dbReference type="InterPro" id="IPR026590">
    <property type="entry name" value="Ssirtuin_cat_dom"/>
</dbReference>
<dbReference type="SUPFAM" id="SSF52467">
    <property type="entry name" value="DHS-like NAD/FAD-binding domain"/>
    <property type="match status" value="1"/>
</dbReference>
<feature type="binding site" evidence="3">
    <location>
        <position position="56"/>
    </location>
    <ligand>
        <name>substrate</name>
    </ligand>
</feature>
<dbReference type="InterPro" id="IPR029035">
    <property type="entry name" value="DHS-like_NAD/FAD-binding_dom"/>
</dbReference>
<feature type="binding site" evidence="3">
    <location>
        <begin position="91"/>
        <end position="94"/>
    </location>
    <ligand>
        <name>NAD(+)</name>
        <dbReference type="ChEBI" id="CHEBI:57540"/>
    </ligand>
</feature>
<evidence type="ECO:0000256" key="2">
    <source>
        <dbReference type="ARBA" id="ARBA00023027"/>
    </source>
</evidence>
<comment type="catalytic activity">
    <reaction evidence="3">
        <text>N(6)-acetyl-L-lysyl-[protein] + NAD(+) + H2O = 2''-O-acetyl-ADP-D-ribose + nicotinamide + L-lysyl-[protein]</text>
        <dbReference type="Rhea" id="RHEA:43636"/>
        <dbReference type="Rhea" id="RHEA-COMP:9752"/>
        <dbReference type="Rhea" id="RHEA-COMP:10731"/>
        <dbReference type="ChEBI" id="CHEBI:15377"/>
        <dbReference type="ChEBI" id="CHEBI:17154"/>
        <dbReference type="ChEBI" id="CHEBI:29969"/>
        <dbReference type="ChEBI" id="CHEBI:57540"/>
        <dbReference type="ChEBI" id="CHEBI:61930"/>
        <dbReference type="ChEBI" id="CHEBI:83767"/>
        <dbReference type="EC" id="2.3.1.286"/>
    </reaction>
</comment>
<dbReference type="GO" id="GO:0036054">
    <property type="term" value="F:protein-malonyllysine demalonylase activity"/>
    <property type="evidence" value="ECO:0007669"/>
    <property type="project" value="InterPro"/>
</dbReference>
<protein>
    <recommendedName>
        <fullName evidence="3">NAD-dependent protein deacylase</fullName>
        <ecNumber evidence="3">2.3.1.286</ecNumber>
    </recommendedName>
    <alternativeName>
        <fullName evidence="3">Regulatory protein SIR2 homolog</fullName>
    </alternativeName>
</protein>
<feature type="binding site" evidence="3">
    <location>
        <position position="53"/>
    </location>
    <ligand>
        <name>substrate</name>
    </ligand>
</feature>
<dbReference type="GO" id="GO:0070403">
    <property type="term" value="F:NAD+ binding"/>
    <property type="evidence" value="ECO:0007669"/>
    <property type="project" value="UniProtKB-UniRule"/>
</dbReference>
<proteinExistence type="inferred from homology"/>
<evidence type="ECO:0000259" key="5">
    <source>
        <dbReference type="PROSITE" id="PS50305"/>
    </source>
</evidence>
<comment type="catalytic activity">
    <reaction evidence="3">
        <text>N(6)-succinyl-L-lysyl-[protein] + NAD(+) + H2O = 2''-O-succinyl-ADP-D-ribose + nicotinamide + L-lysyl-[protein]</text>
        <dbReference type="Rhea" id="RHEA:47668"/>
        <dbReference type="Rhea" id="RHEA-COMP:9752"/>
        <dbReference type="Rhea" id="RHEA-COMP:11877"/>
        <dbReference type="ChEBI" id="CHEBI:15377"/>
        <dbReference type="ChEBI" id="CHEBI:17154"/>
        <dbReference type="ChEBI" id="CHEBI:29969"/>
        <dbReference type="ChEBI" id="CHEBI:57540"/>
        <dbReference type="ChEBI" id="CHEBI:87830"/>
        <dbReference type="ChEBI" id="CHEBI:87832"/>
    </reaction>
</comment>
<dbReference type="AlphaFoldDB" id="A0A126T0E4"/>
<sequence length="233" mass="24739">MKRILVLTGSGVSAESGLSTFRDKDGVWAKYDYREVATPEGFAANPALVHGFYNERRRGLKHAAPNAAHFALSELEERLAARGGALLIVTQNVDDLHERAGSKALVHMHGELAKARCGLCGAVEAWTEDLSVETACPACGASGGMRPDVVWFGETPKHMDVIAAALAEADLFVSIGTSGAVYPAAGFVAEARALGIPCTELNLEPSENAFAFDERRYGKASEIVPAWARGVLA</sequence>
<dbReference type="GO" id="GO:0008270">
    <property type="term" value="F:zinc ion binding"/>
    <property type="evidence" value="ECO:0007669"/>
    <property type="project" value="UniProtKB-UniRule"/>
</dbReference>
<evidence type="ECO:0000256" key="1">
    <source>
        <dbReference type="ARBA" id="ARBA00022679"/>
    </source>
</evidence>
<dbReference type="InterPro" id="IPR026591">
    <property type="entry name" value="Sirtuin_cat_small_dom_sf"/>
</dbReference>
<comment type="function">
    <text evidence="3">NAD-dependent lysine deacetylase and desuccinylase that specifically removes acetyl and succinyl groups on target proteins. Modulates the activities of several proteins which are inactive in their acylated form.</text>
</comment>
<dbReference type="PANTHER" id="PTHR11085">
    <property type="entry name" value="NAD-DEPENDENT PROTEIN DEACYLASE SIRTUIN-5, MITOCHONDRIAL-RELATED"/>
    <property type="match status" value="1"/>
</dbReference>
<keyword evidence="1" id="KW-0808">Transferase</keyword>
<dbReference type="EC" id="2.3.1.286" evidence="3"/>
<gene>
    <name evidence="3" type="primary">cobB</name>
</gene>
<accession>A0A126T0E4</accession>
<keyword evidence="3" id="KW-0963">Cytoplasm</keyword>